<dbReference type="Proteomes" id="UP001597368">
    <property type="component" value="Unassembled WGS sequence"/>
</dbReference>
<evidence type="ECO:0000256" key="2">
    <source>
        <dbReference type="ARBA" id="ARBA00022777"/>
    </source>
</evidence>
<dbReference type="GO" id="GO:0016301">
    <property type="term" value="F:kinase activity"/>
    <property type="evidence" value="ECO:0007669"/>
    <property type="project" value="UniProtKB-KW"/>
</dbReference>
<dbReference type="Gene3D" id="3.30.565.10">
    <property type="entry name" value="Histidine kinase-like ATPase, C-terminal domain"/>
    <property type="match status" value="1"/>
</dbReference>
<keyword evidence="2 5" id="KW-0418">Kinase</keyword>
<feature type="transmembrane region" description="Helical" evidence="4">
    <location>
        <begin position="330"/>
        <end position="349"/>
    </location>
</feature>
<feature type="transmembrane region" description="Helical" evidence="4">
    <location>
        <begin position="126"/>
        <end position="147"/>
    </location>
</feature>
<evidence type="ECO:0000256" key="1">
    <source>
        <dbReference type="ARBA" id="ARBA00022679"/>
    </source>
</evidence>
<name>A0ABW4TG93_9ACTN</name>
<feature type="transmembrane region" description="Helical" evidence="4">
    <location>
        <begin position="268"/>
        <end position="285"/>
    </location>
</feature>
<dbReference type="EMBL" id="JBHUFV010000105">
    <property type="protein sequence ID" value="MFD1940185.1"/>
    <property type="molecule type" value="Genomic_DNA"/>
</dbReference>
<keyword evidence="6" id="KW-1185">Reference proteome</keyword>
<feature type="transmembrane region" description="Helical" evidence="4">
    <location>
        <begin position="73"/>
        <end position="93"/>
    </location>
</feature>
<feature type="transmembrane region" description="Helical" evidence="4">
    <location>
        <begin position="100"/>
        <end position="120"/>
    </location>
</feature>
<dbReference type="PANTHER" id="PTHR24421">
    <property type="entry name" value="NITRATE/NITRITE SENSOR PROTEIN NARX-RELATED"/>
    <property type="match status" value="1"/>
</dbReference>
<comment type="caution">
    <text evidence="5">The sequence shown here is derived from an EMBL/GenBank/DDBJ whole genome shotgun (WGS) entry which is preliminary data.</text>
</comment>
<feature type="transmembrane region" description="Helical" evidence="4">
    <location>
        <begin position="32"/>
        <end position="53"/>
    </location>
</feature>
<sequence length="572" mass="61793">MHMPRMIVAAWLVAYWVVMMTRNLAIAPTVSHALVVGTLLALQIVVVVVAAGAARGGWWYVAAQTALTYGPPAFLSGMWHVGSGFIVATLLLAVHHWIRWPLSIVAGVVAAAVHTSWWPAHTVGDLAWPFVAALNAGLACFILVHMARLTGRLHATRDELSRETLAQERLRAAVRLRGALGDHLSAITAALERARDHDREAAHEIRRAAGLARATLGKVREVAVGHRDTSVPTREPPRPLLMYGALVVTLTMHVWQTQANIGLQRLGYLPLVLAVAFLQVGVVVWPRHVRWLLPLQAALSLVPMSFLGWEWGAIAGFVAVSFLLKVRPPWSFLLAGLVMTVIGTMRIPAEAAAGYDAVVVRIYWVAGNLAMIINLYGAAKLADLAADLHESRERLVRMTVLTERLRLSRDVHDLMGFGLSAIALRCDVLLRTGHTRADLDGLVELSRRVRDESYAVARSSGDLSFPEELEAARAVLEAAGIEVDIQVSGHPPAALAPVLRESVTNLLRHSVAMHVTITCTPSRLTVVNDGVRPAADSGGLGLANLRERVTSAGGRLATELAGGRFTISAELA</sequence>
<keyword evidence="4" id="KW-0812">Transmembrane</keyword>
<proteinExistence type="predicted"/>
<feature type="transmembrane region" description="Helical" evidence="4">
    <location>
        <begin position="297"/>
        <end position="324"/>
    </location>
</feature>
<evidence type="ECO:0000256" key="4">
    <source>
        <dbReference type="SAM" id="Phobius"/>
    </source>
</evidence>
<dbReference type="CDD" id="cd16917">
    <property type="entry name" value="HATPase_UhpB-NarQ-NarX-like"/>
    <property type="match status" value="1"/>
</dbReference>
<evidence type="ECO:0000313" key="6">
    <source>
        <dbReference type="Proteomes" id="UP001597368"/>
    </source>
</evidence>
<keyword evidence="4" id="KW-0472">Membrane</keyword>
<evidence type="ECO:0000256" key="3">
    <source>
        <dbReference type="ARBA" id="ARBA00023012"/>
    </source>
</evidence>
<protein>
    <submittedName>
        <fullName evidence="5">Sensor histidine kinase</fullName>
    </submittedName>
</protein>
<keyword evidence="3" id="KW-0902">Two-component regulatory system</keyword>
<dbReference type="RefSeq" id="WP_379583162.1">
    <property type="nucleotide sequence ID" value="NZ_JBHUFV010000105.1"/>
</dbReference>
<gene>
    <name evidence="5" type="ORF">ACFSKW_52880</name>
</gene>
<feature type="transmembrane region" description="Helical" evidence="4">
    <location>
        <begin position="361"/>
        <end position="379"/>
    </location>
</feature>
<dbReference type="PANTHER" id="PTHR24421:SF63">
    <property type="entry name" value="SENSOR HISTIDINE KINASE DESK"/>
    <property type="match status" value="1"/>
</dbReference>
<keyword evidence="1" id="KW-0808">Transferase</keyword>
<accession>A0ABW4TG93</accession>
<dbReference type="Gene3D" id="1.20.5.1930">
    <property type="match status" value="1"/>
</dbReference>
<keyword evidence="4" id="KW-1133">Transmembrane helix</keyword>
<feature type="transmembrane region" description="Helical" evidence="4">
    <location>
        <begin position="6"/>
        <end position="25"/>
    </location>
</feature>
<evidence type="ECO:0000313" key="5">
    <source>
        <dbReference type="EMBL" id="MFD1940185.1"/>
    </source>
</evidence>
<organism evidence="5 6">
    <name type="scientific">Nonomuraea mangrovi</name>
    <dbReference type="NCBI Taxonomy" id="2316207"/>
    <lineage>
        <taxon>Bacteria</taxon>
        <taxon>Bacillati</taxon>
        <taxon>Actinomycetota</taxon>
        <taxon>Actinomycetes</taxon>
        <taxon>Streptosporangiales</taxon>
        <taxon>Streptosporangiaceae</taxon>
        <taxon>Nonomuraea</taxon>
    </lineage>
</organism>
<reference evidence="6" key="1">
    <citation type="journal article" date="2019" name="Int. J. Syst. Evol. Microbiol.">
        <title>The Global Catalogue of Microorganisms (GCM) 10K type strain sequencing project: providing services to taxonomists for standard genome sequencing and annotation.</title>
        <authorList>
            <consortium name="The Broad Institute Genomics Platform"/>
            <consortium name="The Broad Institute Genome Sequencing Center for Infectious Disease"/>
            <person name="Wu L."/>
            <person name="Ma J."/>
        </authorList>
    </citation>
    <scope>NUCLEOTIDE SEQUENCE [LARGE SCALE GENOMIC DNA]</scope>
    <source>
        <strain evidence="6">ICMP 6774ER</strain>
    </source>
</reference>
<dbReference type="InterPro" id="IPR050482">
    <property type="entry name" value="Sensor_HK_TwoCompSys"/>
</dbReference>
<dbReference type="InterPro" id="IPR036890">
    <property type="entry name" value="HATPase_C_sf"/>
</dbReference>